<organism evidence="1 2">
    <name type="scientific">Portunus trituberculatus</name>
    <name type="common">Swimming crab</name>
    <name type="synonym">Neptunus trituberculatus</name>
    <dbReference type="NCBI Taxonomy" id="210409"/>
    <lineage>
        <taxon>Eukaryota</taxon>
        <taxon>Metazoa</taxon>
        <taxon>Ecdysozoa</taxon>
        <taxon>Arthropoda</taxon>
        <taxon>Crustacea</taxon>
        <taxon>Multicrustacea</taxon>
        <taxon>Malacostraca</taxon>
        <taxon>Eumalacostraca</taxon>
        <taxon>Eucarida</taxon>
        <taxon>Decapoda</taxon>
        <taxon>Pleocyemata</taxon>
        <taxon>Brachyura</taxon>
        <taxon>Eubrachyura</taxon>
        <taxon>Portunoidea</taxon>
        <taxon>Portunidae</taxon>
        <taxon>Portuninae</taxon>
        <taxon>Portunus</taxon>
    </lineage>
</organism>
<dbReference type="EMBL" id="VSRR010000031">
    <property type="protein sequence ID" value="MPC08470.1"/>
    <property type="molecule type" value="Genomic_DNA"/>
</dbReference>
<sequence>MDVPREPTTSWFFIDCRRWTPRVLVLSVRLCVLLKWASPRAKPDGPPVNGPRPAPSLRLSLRATWI</sequence>
<keyword evidence="2" id="KW-1185">Reference proteome</keyword>
<dbReference type="Proteomes" id="UP000324222">
    <property type="component" value="Unassembled WGS sequence"/>
</dbReference>
<protein>
    <submittedName>
        <fullName evidence="1">Uncharacterized protein</fullName>
    </submittedName>
</protein>
<reference evidence="1 2" key="1">
    <citation type="submission" date="2019-05" db="EMBL/GenBank/DDBJ databases">
        <title>Another draft genome of Portunus trituberculatus and its Hox gene families provides insights of decapod evolution.</title>
        <authorList>
            <person name="Jeong J.-H."/>
            <person name="Song I."/>
            <person name="Kim S."/>
            <person name="Choi T."/>
            <person name="Kim D."/>
            <person name="Ryu S."/>
            <person name="Kim W."/>
        </authorList>
    </citation>
    <scope>NUCLEOTIDE SEQUENCE [LARGE SCALE GENOMIC DNA]</scope>
    <source>
        <tissue evidence="1">Muscle</tissue>
    </source>
</reference>
<proteinExistence type="predicted"/>
<dbReference type="AlphaFoldDB" id="A0A5B7CGN5"/>
<name>A0A5B7CGN5_PORTR</name>
<accession>A0A5B7CGN5</accession>
<evidence type="ECO:0000313" key="1">
    <source>
        <dbReference type="EMBL" id="MPC08470.1"/>
    </source>
</evidence>
<gene>
    <name evidence="1" type="ORF">E2C01_001057</name>
</gene>
<evidence type="ECO:0000313" key="2">
    <source>
        <dbReference type="Proteomes" id="UP000324222"/>
    </source>
</evidence>
<comment type="caution">
    <text evidence="1">The sequence shown here is derived from an EMBL/GenBank/DDBJ whole genome shotgun (WGS) entry which is preliminary data.</text>
</comment>